<keyword evidence="1" id="KW-0472">Membrane</keyword>
<feature type="non-terminal residue" evidence="2">
    <location>
        <position position="58"/>
    </location>
</feature>
<dbReference type="KEGG" id="ptm:GSPATT00039697001"/>
<reference evidence="2 3" key="1">
    <citation type="journal article" date="2006" name="Nature">
        <title>Global trends of whole-genome duplications revealed by the ciliate Paramecium tetraurelia.</title>
        <authorList>
            <consortium name="Genoscope"/>
            <person name="Aury J.-M."/>
            <person name="Jaillon O."/>
            <person name="Duret L."/>
            <person name="Noel B."/>
            <person name="Jubin C."/>
            <person name="Porcel B.M."/>
            <person name="Segurens B."/>
            <person name="Daubin V."/>
            <person name="Anthouard V."/>
            <person name="Aiach N."/>
            <person name="Arnaiz O."/>
            <person name="Billaut A."/>
            <person name="Beisson J."/>
            <person name="Blanc I."/>
            <person name="Bouhouche K."/>
            <person name="Camara F."/>
            <person name="Duharcourt S."/>
            <person name="Guigo R."/>
            <person name="Gogendeau D."/>
            <person name="Katinka M."/>
            <person name="Keller A.-M."/>
            <person name="Kissmehl R."/>
            <person name="Klotz C."/>
            <person name="Koll F."/>
            <person name="Le Moue A."/>
            <person name="Lepere C."/>
            <person name="Malinsky S."/>
            <person name="Nowacki M."/>
            <person name="Nowak J.K."/>
            <person name="Plattner H."/>
            <person name="Poulain J."/>
            <person name="Ruiz F."/>
            <person name="Serrano V."/>
            <person name="Zagulski M."/>
            <person name="Dessen P."/>
            <person name="Betermier M."/>
            <person name="Weissenbach J."/>
            <person name="Scarpelli C."/>
            <person name="Schachter V."/>
            <person name="Sperling L."/>
            <person name="Meyer E."/>
            <person name="Cohen J."/>
            <person name="Wincker P."/>
        </authorList>
    </citation>
    <scope>NUCLEOTIDE SEQUENCE [LARGE SCALE GENOMIC DNA]</scope>
    <source>
        <strain evidence="2 3">Stock d4-2</strain>
    </source>
</reference>
<organism evidence="2 3">
    <name type="scientific">Paramecium tetraurelia</name>
    <dbReference type="NCBI Taxonomy" id="5888"/>
    <lineage>
        <taxon>Eukaryota</taxon>
        <taxon>Sar</taxon>
        <taxon>Alveolata</taxon>
        <taxon>Ciliophora</taxon>
        <taxon>Intramacronucleata</taxon>
        <taxon>Oligohymenophorea</taxon>
        <taxon>Peniculida</taxon>
        <taxon>Parameciidae</taxon>
        <taxon>Paramecium</taxon>
    </lineage>
</organism>
<dbReference type="GeneID" id="5037973"/>
<dbReference type="InParanoid" id="A0DP22"/>
<feature type="transmembrane region" description="Helical" evidence="1">
    <location>
        <begin position="7"/>
        <end position="25"/>
    </location>
</feature>
<name>A0DP22_PARTE</name>
<dbReference type="EMBL" id="CT868521">
    <property type="protein sequence ID" value="CAK84789.1"/>
    <property type="molecule type" value="Genomic_DNA"/>
</dbReference>
<keyword evidence="1" id="KW-1133">Transmembrane helix</keyword>
<accession>A0DP22</accession>
<dbReference type="HOGENOM" id="CLU_2985417_0_0_1"/>
<dbReference type="Proteomes" id="UP000000600">
    <property type="component" value="Unassembled WGS sequence"/>
</dbReference>
<protein>
    <submittedName>
        <fullName evidence="2">Uncharacterized protein</fullName>
    </submittedName>
</protein>
<dbReference type="AlphaFoldDB" id="A0DP22"/>
<sequence length="58" mass="6630">MIVVKKNVWLVILLVHHVLVFPITVNPVSLTFIWITQHVLIVQTLVQLVVQQTPVNHA</sequence>
<keyword evidence="3" id="KW-1185">Reference proteome</keyword>
<evidence type="ECO:0000313" key="3">
    <source>
        <dbReference type="Proteomes" id="UP000000600"/>
    </source>
</evidence>
<proteinExistence type="predicted"/>
<gene>
    <name evidence="2" type="ORF">GSPATT00039697001</name>
</gene>
<evidence type="ECO:0000256" key="1">
    <source>
        <dbReference type="SAM" id="Phobius"/>
    </source>
</evidence>
<evidence type="ECO:0000313" key="2">
    <source>
        <dbReference type="EMBL" id="CAK84789.1"/>
    </source>
</evidence>
<keyword evidence="1" id="KW-0812">Transmembrane</keyword>
<dbReference type="RefSeq" id="XP_001452186.1">
    <property type="nucleotide sequence ID" value="XM_001452149.1"/>
</dbReference>